<dbReference type="InterPro" id="IPR011059">
    <property type="entry name" value="Metal-dep_hydrolase_composite"/>
</dbReference>
<name>A0A6G9ZAA8_9NOCA</name>
<evidence type="ECO:0000313" key="3">
    <source>
        <dbReference type="Proteomes" id="UP000500953"/>
    </source>
</evidence>
<gene>
    <name evidence="2" type="ORF">F6W96_32105</name>
</gene>
<dbReference type="EMBL" id="CP046173">
    <property type="protein sequence ID" value="QIS22297.1"/>
    <property type="molecule type" value="Genomic_DNA"/>
</dbReference>
<accession>A0A6G9ZAA8</accession>
<dbReference type="Pfam" id="PF07969">
    <property type="entry name" value="Amidohydro_3"/>
    <property type="match status" value="1"/>
</dbReference>
<dbReference type="Gene3D" id="3.20.20.140">
    <property type="entry name" value="Metal-dependent hydrolases"/>
    <property type="match status" value="1"/>
</dbReference>
<dbReference type="AlphaFoldDB" id="A0A6G9ZAA8"/>
<proteinExistence type="predicted"/>
<dbReference type="RefSeq" id="WP_167489731.1">
    <property type="nucleotide sequence ID" value="NZ_CP046173.1"/>
</dbReference>
<keyword evidence="2" id="KW-0378">Hydrolase</keyword>
<evidence type="ECO:0000259" key="1">
    <source>
        <dbReference type="Pfam" id="PF07969"/>
    </source>
</evidence>
<dbReference type="GO" id="GO:0016810">
    <property type="term" value="F:hydrolase activity, acting on carbon-nitrogen (but not peptide) bonds"/>
    <property type="evidence" value="ECO:0007669"/>
    <property type="project" value="InterPro"/>
</dbReference>
<evidence type="ECO:0000313" key="2">
    <source>
        <dbReference type="EMBL" id="QIS22297.1"/>
    </source>
</evidence>
<feature type="domain" description="Amidohydrolase 3" evidence="1">
    <location>
        <begin position="55"/>
        <end position="545"/>
    </location>
</feature>
<dbReference type="Gene3D" id="2.30.40.10">
    <property type="entry name" value="Urease, subunit C, domain 1"/>
    <property type="match status" value="1"/>
</dbReference>
<dbReference type="InterPro" id="IPR032466">
    <property type="entry name" value="Metal_Hydrolase"/>
</dbReference>
<organism evidence="2 3">
    <name type="scientific">Nocardia terpenica</name>
    <dbReference type="NCBI Taxonomy" id="455432"/>
    <lineage>
        <taxon>Bacteria</taxon>
        <taxon>Bacillati</taxon>
        <taxon>Actinomycetota</taxon>
        <taxon>Actinomycetes</taxon>
        <taxon>Mycobacteriales</taxon>
        <taxon>Nocardiaceae</taxon>
        <taxon>Nocardia</taxon>
    </lineage>
</organism>
<sequence length="590" mass="64513">MSAHPESAELLVRNARITTLDAARPAASALAVAEGRIVGIGDEREVERFRGPETRVVDALNRRMIPGLNDSHTHVIRGGLQYLLELRWDGVESLADALRLLAAQAAGTPPGHWVRVVGGWSATQFAERRLPTVEELNRAAPDTPVFVLHLYQAAVLNRAALRAVGYDRDSPDPPGGRIVRDGRGTPTGMLLAAPNALILYSTLAKAPRLDPAGQALSTRYFLRELNRFGLTSAIDAAGGFQDYPDDYAVIGRLADAGELSLRLAYNLFPQRPGAEIEDLHRWAGLVRPGDGDDWLRFNGAGENVVWSAADFENFRQPRPDLPGGMEAELEAAVRLLVEQRWPFRLHATYDETIRRDLSVFERIDAEYGGVLGADRDGIRWWFDHAETASRSSLDRIAALGGGIAVQDRMAFQGEYFLERYGRAAARYAPPLRSILDRGIPLGLGTDATRVSSYNPWRAIHWAVTGGTVGGVGLYPDDNLLTRTEALTAMTVGSAWFSGEQSTKGILAVGRLADFAILDRDYFAVPEEMIPALESDLTVVGGRIVYAAGEFTGLAPELPPIDPTWSPIAVHGGHRPHRLRGHPLPADPCWW</sequence>
<dbReference type="PANTHER" id="PTHR22642">
    <property type="entry name" value="IMIDAZOLONEPROPIONASE"/>
    <property type="match status" value="1"/>
</dbReference>
<dbReference type="InterPro" id="IPR033932">
    <property type="entry name" value="YtcJ-like"/>
</dbReference>
<protein>
    <submittedName>
        <fullName evidence="2">Amidohydrolase family protein</fullName>
    </submittedName>
</protein>
<dbReference type="CDD" id="cd01300">
    <property type="entry name" value="YtcJ_like"/>
    <property type="match status" value="1"/>
</dbReference>
<dbReference type="PANTHER" id="PTHR22642:SF21">
    <property type="entry name" value="PERIPLASMIC PROTEIN"/>
    <property type="match status" value="1"/>
</dbReference>
<dbReference type="SUPFAM" id="SSF51338">
    <property type="entry name" value="Composite domain of metallo-dependent hydrolases"/>
    <property type="match status" value="1"/>
</dbReference>
<dbReference type="InterPro" id="IPR013108">
    <property type="entry name" value="Amidohydro_3"/>
</dbReference>
<dbReference type="SUPFAM" id="SSF51556">
    <property type="entry name" value="Metallo-dependent hydrolases"/>
    <property type="match status" value="1"/>
</dbReference>
<reference evidence="2 3" key="1">
    <citation type="journal article" date="2019" name="ACS Chem. Biol.">
        <title>Identification and Mobilization of a Cryptic Antibiotic Biosynthesis Gene Locus from a Human-Pathogenic Nocardia Isolate.</title>
        <authorList>
            <person name="Herisse M."/>
            <person name="Ishida K."/>
            <person name="Porter J.L."/>
            <person name="Howden B."/>
            <person name="Hertweck C."/>
            <person name="Stinear T.P."/>
            <person name="Pidot S.J."/>
        </authorList>
    </citation>
    <scope>NUCLEOTIDE SEQUENCE [LARGE SCALE GENOMIC DNA]</scope>
    <source>
        <strain evidence="2 3">AUSMDU00012715</strain>
    </source>
</reference>
<dbReference type="Gene3D" id="3.10.310.70">
    <property type="match status" value="1"/>
</dbReference>
<dbReference type="Proteomes" id="UP000500953">
    <property type="component" value="Chromosome"/>
</dbReference>